<protein>
    <recommendedName>
        <fullName evidence="1">F-box domain-containing protein</fullName>
    </recommendedName>
</protein>
<dbReference type="Pfam" id="PF00646">
    <property type="entry name" value="F-box"/>
    <property type="match status" value="1"/>
</dbReference>
<dbReference type="SMART" id="SM00256">
    <property type="entry name" value="FBOX"/>
    <property type="match status" value="1"/>
</dbReference>
<gene>
    <name evidence="2" type="ORF">EMCG_08580</name>
</gene>
<feature type="domain" description="F-box" evidence="1">
    <location>
        <begin position="2"/>
        <end position="52"/>
    </location>
</feature>
<dbReference type="OrthoDB" id="10618189at2759"/>
<comment type="caution">
    <text evidence="2">The sequence shown here is derived from an EMBL/GenBank/DDBJ whole genome shotgun (WGS) entry which is preliminary data.</text>
</comment>
<dbReference type="InterPro" id="IPR001810">
    <property type="entry name" value="F-box_dom"/>
</dbReference>
<dbReference type="PROSITE" id="PS50181">
    <property type="entry name" value="FBOX"/>
    <property type="match status" value="1"/>
</dbReference>
<organism evidence="2 3">
    <name type="scientific">[Emmonsia] crescens</name>
    <dbReference type="NCBI Taxonomy" id="73230"/>
    <lineage>
        <taxon>Eukaryota</taxon>
        <taxon>Fungi</taxon>
        <taxon>Dikarya</taxon>
        <taxon>Ascomycota</taxon>
        <taxon>Pezizomycotina</taxon>
        <taxon>Eurotiomycetes</taxon>
        <taxon>Eurotiomycetidae</taxon>
        <taxon>Onygenales</taxon>
        <taxon>Ajellomycetaceae</taxon>
        <taxon>Emergomyces</taxon>
    </lineage>
</organism>
<dbReference type="SUPFAM" id="SSF81383">
    <property type="entry name" value="F-box domain"/>
    <property type="match status" value="1"/>
</dbReference>
<proteinExistence type="predicted"/>
<evidence type="ECO:0000259" key="1">
    <source>
        <dbReference type="PROSITE" id="PS50181"/>
    </source>
</evidence>
<dbReference type="InterPro" id="IPR036047">
    <property type="entry name" value="F-box-like_dom_sf"/>
</dbReference>
<evidence type="ECO:0000313" key="3">
    <source>
        <dbReference type="Proteomes" id="UP000034164"/>
    </source>
</evidence>
<dbReference type="AlphaFoldDB" id="A0A0G2JAE5"/>
<dbReference type="CDD" id="cd09917">
    <property type="entry name" value="F-box_SF"/>
    <property type="match status" value="1"/>
</dbReference>
<sequence length="531" mass="61272">MTRSLLSLPAELQFEIVKAVSHKDLLNFSLTCKNLYQLAKGRMAEHKDWSKYGRNGRFYFRITSIPKYIMHPTTIHGFQVFITNYPPFPHVEERPLTLIHELLTFIYHNPQFSRHIESLEEDSHETGSNFHNAGSAVAIDTELINRLLKSCKFIESGERDDWKRSIDIGQRGASPALLFAQLPNLKHLFMEIRLSDLLAPYISKMIMRCAAKAYMGYIDQPLSSLRSAKICWPSEDDSRHIPEVRDSYNKGSLILLQSLTLLPLFKELHIHSYHTDFDFFKHNMFEEMDLLHLDNFDPNKGFFNEPSALRSLKLTHSPLYVPKLTTIIEIIKILQARLLPLKSLHIVADTDTLPNCHRRWNVEGLTSLTHLTINTKFLPVRAPGVCEALIDVLPQSVQCVDIIYSGVFPSFRFLSFWDDIERLNERDHDSYHFRMRGHVCEFRKSLLNAGFKENEIHRFDLPERGHFSGFNPGFAESAQHPGMEEMRVYGRNENGILGEKEGHFVIGFFIQQADDMGSPQTSFHGVSVERT</sequence>
<evidence type="ECO:0000313" key="2">
    <source>
        <dbReference type="EMBL" id="KKZ65591.1"/>
    </source>
</evidence>
<dbReference type="EMBL" id="LCZI01000614">
    <property type="protein sequence ID" value="KKZ65591.1"/>
    <property type="molecule type" value="Genomic_DNA"/>
</dbReference>
<dbReference type="Proteomes" id="UP000034164">
    <property type="component" value="Unassembled WGS sequence"/>
</dbReference>
<reference evidence="3" key="1">
    <citation type="journal article" date="2015" name="PLoS Genet.">
        <title>The dynamic genome and transcriptome of the human fungal pathogen Blastomyces and close relative Emmonsia.</title>
        <authorList>
            <person name="Munoz J.F."/>
            <person name="Gauthier G.M."/>
            <person name="Desjardins C.A."/>
            <person name="Gallo J.E."/>
            <person name="Holder J."/>
            <person name="Sullivan T.D."/>
            <person name="Marty A.J."/>
            <person name="Carmen J.C."/>
            <person name="Chen Z."/>
            <person name="Ding L."/>
            <person name="Gujja S."/>
            <person name="Magrini V."/>
            <person name="Misas E."/>
            <person name="Mitreva M."/>
            <person name="Priest M."/>
            <person name="Saif S."/>
            <person name="Whiston E.A."/>
            <person name="Young S."/>
            <person name="Zeng Q."/>
            <person name="Goldman W.E."/>
            <person name="Mardis E.R."/>
            <person name="Taylor J.W."/>
            <person name="McEwen J.G."/>
            <person name="Clay O.K."/>
            <person name="Klein B.S."/>
            <person name="Cuomo C.A."/>
        </authorList>
    </citation>
    <scope>NUCLEOTIDE SEQUENCE [LARGE SCALE GENOMIC DNA]</scope>
    <source>
        <strain evidence="3">UAMH 3008</strain>
    </source>
</reference>
<name>A0A0G2JAE5_9EURO</name>
<dbReference type="VEuPathDB" id="FungiDB:EMCG_08580"/>
<accession>A0A0G2JAE5</accession>